<reference evidence="3 5" key="2">
    <citation type="submission" date="2018-06" db="EMBL/GenBank/DDBJ databases">
        <authorList>
            <consortium name="Pathogen Informatics"/>
            <person name="Doyle S."/>
        </authorList>
    </citation>
    <scope>NUCLEOTIDE SEQUENCE [LARGE SCALE GENOMIC DNA]</scope>
    <source>
        <strain evidence="3 5">NCTC10338</strain>
    </source>
</reference>
<evidence type="ECO:0000256" key="1">
    <source>
        <dbReference type="SAM" id="Phobius"/>
    </source>
</evidence>
<dbReference type="Proteomes" id="UP000255295">
    <property type="component" value="Unassembled WGS sequence"/>
</dbReference>
<dbReference type="GeneID" id="48277512"/>
<keyword evidence="1" id="KW-0472">Membrane</keyword>
<evidence type="ECO:0000313" key="5">
    <source>
        <dbReference type="Proteomes" id="UP000255295"/>
    </source>
</evidence>
<feature type="transmembrane region" description="Helical" evidence="1">
    <location>
        <begin position="184"/>
        <end position="207"/>
    </location>
</feature>
<keyword evidence="1" id="KW-0812">Transmembrane</keyword>
<feature type="transmembrane region" description="Helical" evidence="1">
    <location>
        <begin position="232"/>
        <end position="254"/>
    </location>
</feature>
<dbReference type="EMBL" id="CP019980">
    <property type="protein sequence ID" value="AVK97489.1"/>
    <property type="molecule type" value="Genomic_DNA"/>
</dbReference>
<feature type="transmembrane region" description="Helical" evidence="1">
    <location>
        <begin position="21"/>
        <end position="42"/>
    </location>
</feature>
<protein>
    <submittedName>
        <fullName evidence="3">ABC-type transport system involved in multi-copper enzyme maturation, permease component</fullName>
    </submittedName>
</protein>
<reference evidence="2 4" key="1">
    <citation type="submission" date="2017-03" db="EMBL/GenBank/DDBJ databases">
        <title>The whole genome sequencing and assembly of Lysinibacillus sphaericus DSM 28T strain.</title>
        <authorList>
            <person name="Lee Y.-J."/>
            <person name="Yi H."/>
            <person name="Bahn Y.-S."/>
            <person name="Kim J.F."/>
            <person name="Lee D.-W."/>
        </authorList>
    </citation>
    <scope>NUCLEOTIDE SEQUENCE [LARGE SCALE GENOMIC DNA]</scope>
    <source>
        <strain evidence="2 4">DSM 28</strain>
    </source>
</reference>
<name>A0A2S0K2F4_LYSSH</name>
<evidence type="ECO:0000313" key="4">
    <source>
        <dbReference type="Proteomes" id="UP000238825"/>
    </source>
</evidence>
<feature type="transmembrane region" description="Helical" evidence="1">
    <location>
        <begin position="81"/>
        <end position="100"/>
    </location>
</feature>
<organism evidence="2 4">
    <name type="scientific">Lysinibacillus sphaericus</name>
    <name type="common">Bacillus sphaericus</name>
    <dbReference type="NCBI Taxonomy" id="1421"/>
    <lineage>
        <taxon>Bacteria</taxon>
        <taxon>Bacillati</taxon>
        <taxon>Bacillota</taxon>
        <taxon>Bacilli</taxon>
        <taxon>Bacillales</taxon>
        <taxon>Bacillaceae</taxon>
        <taxon>Lysinibacillus</taxon>
    </lineage>
</organism>
<dbReference type="Proteomes" id="UP000238825">
    <property type="component" value="Chromosome"/>
</dbReference>
<sequence length="262" mass="29173">MTSLFILTRKEYVQMFREFKILWLPLVFMFLGATQPVVTYYLPSILTVLGGNQGITIDPAMMQQDGAQVMAATLGSQFDQLGIMVIAIAIMGIIQSDKANGMLDFILTRPVKVGSYIGGKLFSNFSFVALSVTFGYFVSYVYVNFLFSNIPFLTMILALGLYLVWVLFMISFTAMVSTIFNGQGVIALISIVCLLLLKIISGLHPIIDLVNPAGMSQQAMMVLITGSMDAQLYGNMVITFIWITLTVTISHYWISEKKYHKN</sequence>
<proteinExistence type="predicted"/>
<dbReference type="AlphaFoldDB" id="A0A2S0K2F4"/>
<dbReference type="RefSeq" id="WP_024363334.1">
    <property type="nucleotide sequence ID" value="NZ_BJNS01000030.1"/>
</dbReference>
<accession>A0A2S0K2F4</accession>
<dbReference type="EMBL" id="UFSZ01000001">
    <property type="protein sequence ID" value="SUV16604.1"/>
    <property type="molecule type" value="Genomic_DNA"/>
</dbReference>
<gene>
    <name evidence="2" type="ORF">LS41612_15015</name>
    <name evidence="3" type="ORF">NCTC10338_01684</name>
</gene>
<feature type="transmembrane region" description="Helical" evidence="1">
    <location>
        <begin position="149"/>
        <end position="172"/>
    </location>
</feature>
<evidence type="ECO:0000313" key="3">
    <source>
        <dbReference type="EMBL" id="SUV16604.1"/>
    </source>
</evidence>
<keyword evidence="1" id="KW-1133">Transmembrane helix</keyword>
<feature type="transmembrane region" description="Helical" evidence="1">
    <location>
        <begin position="121"/>
        <end position="143"/>
    </location>
</feature>
<evidence type="ECO:0000313" key="2">
    <source>
        <dbReference type="EMBL" id="AVK97489.1"/>
    </source>
</evidence>